<organism evidence="1 2">
    <name type="scientific">Colocasia esculenta</name>
    <name type="common">Wild taro</name>
    <name type="synonym">Arum esculentum</name>
    <dbReference type="NCBI Taxonomy" id="4460"/>
    <lineage>
        <taxon>Eukaryota</taxon>
        <taxon>Viridiplantae</taxon>
        <taxon>Streptophyta</taxon>
        <taxon>Embryophyta</taxon>
        <taxon>Tracheophyta</taxon>
        <taxon>Spermatophyta</taxon>
        <taxon>Magnoliopsida</taxon>
        <taxon>Liliopsida</taxon>
        <taxon>Araceae</taxon>
        <taxon>Aroideae</taxon>
        <taxon>Colocasieae</taxon>
        <taxon>Colocasia</taxon>
    </lineage>
</organism>
<evidence type="ECO:0000313" key="1">
    <source>
        <dbReference type="EMBL" id="MQM06062.1"/>
    </source>
</evidence>
<dbReference type="AlphaFoldDB" id="A0A843W7V9"/>
<comment type="caution">
    <text evidence="1">The sequence shown here is derived from an EMBL/GenBank/DDBJ whole genome shotgun (WGS) entry which is preliminary data.</text>
</comment>
<protein>
    <submittedName>
        <fullName evidence="1">Uncharacterized protein</fullName>
    </submittedName>
</protein>
<accession>A0A843W7V9</accession>
<dbReference type="EMBL" id="NMUH01003531">
    <property type="protein sequence ID" value="MQM06062.1"/>
    <property type="molecule type" value="Genomic_DNA"/>
</dbReference>
<proteinExistence type="predicted"/>
<feature type="non-terminal residue" evidence="1">
    <location>
        <position position="192"/>
    </location>
</feature>
<reference evidence="1" key="1">
    <citation type="submission" date="2017-07" db="EMBL/GenBank/DDBJ databases">
        <title>Taro Niue Genome Assembly and Annotation.</title>
        <authorList>
            <person name="Atibalentja N."/>
            <person name="Keating K."/>
            <person name="Fields C.J."/>
        </authorList>
    </citation>
    <scope>NUCLEOTIDE SEQUENCE</scope>
    <source>
        <strain evidence="1">Niue_2</strain>
        <tissue evidence="1">Leaf</tissue>
    </source>
</reference>
<gene>
    <name evidence="1" type="ORF">Taro_038882</name>
</gene>
<evidence type="ECO:0000313" key="2">
    <source>
        <dbReference type="Proteomes" id="UP000652761"/>
    </source>
</evidence>
<keyword evidence="2" id="KW-1185">Reference proteome</keyword>
<name>A0A843W7V9_COLES</name>
<sequence>MGVLRVASAPLVSAGVMLTPLLPSARGSSSRELSVRRVAEAAVAPCVVSSSESGTGNPYWALFTRLTPLLPSARGSSSRELGVGRVAEVAVAPCVVSSSESKCCELLSVGGDANFRVSGGGPRGRVITKCPERVFGYSSTRALEDRELVAAEINIFMNCAELDPYIEVRLPDYTGCPGDRVRLPDYAGCPND</sequence>
<dbReference type="Proteomes" id="UP000652761">
    <property type="component" value="Unassembled WGS sequence"/>
</dbReference>